<dbReference type="Proteomes" id="UP000308197">
    <property type="component" value="Unassembled WGS sequence"/>
</dbReference>
<dbReference type="Gene3D" id="3.30.710.10">
    <property type="entry name" value="Potassium Channel Kv1.1, Chain A"/>
    <property type="match status" value="1"/>
</dbReference>
<dbReference type="STRING" id="1314778.A0A5C3P4Q0"/>
<dbReference type="SMART" id="SM00225">
    <property type="entry name" value="BTB"/>
    <property type="match status" value="1"/>
</dbReference>
<organism evidence="2 3">
    <name type="scientific">Polyporus arcularius HHB13444</name>
    <dbReference type="NCBI Taxonomy" id="1314778"/>
    <lineage>
        <taxon>Eukaryota</taxon>
        <taxon>Fungi</taxon>
        <taxon>Dikarya</taxon>
        <taxon>Basidiomycota</taxon>
        <taxon>Agaricomycotina</taxon>
        <taxon>Agaricomycetes</taxon>
        <taxon>Polyporales</taxon>
        <taxon>Polyporaceae</taxon>
        <taxon>Polyporus</taxon>
    </lineage>
</organism>
<evidence type="ECO:0000313" key="3">
    <source>
        <dbReference type="Proteomes" id="UP000308197"/>
    </source>
</evidence>
<name>A0A5C3P4Q0_9APHY</name>
<evidence type="ECO:0000259" key="1">
    <source>
        <dbReference type="PROSITE" id="PS50097"/>
    </source>
</evidence>
<dbReference type="CDD" id="cd18186">
    <property type="entry name" value="BTB_POZ_ZBTB_KLHL-like"/>
    <property type="match status" value="1"/>
</dbReference>
<gene>
    <name evidence="2" type="ORF">K466DRAFT_527020</name>
</gene>
<feature type="domain" description="BTB" evidence="1">
    <location>
        <begin position="31"/>
        <end position="103"/>
    </location>
</feature>
<protein>
    <recommendedName>
        <fullName evidence="1">BTB domain-containing protein</fullName>
    </recommendedName>
</protein>
<dbReference type="InParanoid" id="A0A5C3P4Q0"/>
<reference evidence="2 3" key="1">
    <citation type="journal article" date="2019" name="Nat. Ecol. Evol.">
        <title>Megaphylogeny resolves global patterns of mushroom evolution.</title>
        <authorList>
            <person name="Varga T."/>
            <person name="Krizsan K."/>
            <person name="Foldi C."/>
            <person name="Dima B."/>
            <person name="Sanchez-Garcia M."/>
            <person name="Sanchez-Ramirez S."/>
            <person name="Szollosi G.J."/>
            <person name="Szarkandi J.G."/>
            <person name="Papp V."/>
            <person name="Albert L."/>
            <person name="Andreopoulos W."/>
            <person name="Angelini C."/>
            <person name="Antonin V."/>
            <person name="Barry K.W."/>
            <person name="Bougher N.L."/>
            <person name="Buchanan P."/>
            <person name="Buyck B."/>
            <person name="Bense V."/>
            <person name="Catcheside P."/>
            <person name="Chovatia M."/>
            <person name="Cooper J."/>
            <person name="Damon W."/>
            <person name="Desjardin D."/>
            <person name="Finy P."/>
            <person name="Geml J."/>
            <person name="Haridas S."/>
            <person name="Hughes K."/>
            <person name="Justo A."/>
            <person name="Karasinski D."/>
            <person name="Kautmanova I."/>
            <person name="Kiss B."/>
            <person name="Kocsube S."/>
            <person name="Kotiranta H."/>
            <person name="LaButti K.M."/>
            <person name="Lechner B.E."/>
            <person name="Liimatainen K."/>
            <person name="Lipzen A."/>
            <person name="Lukacs Z."/>
            <person name="Mihaltcheva S."/>
            <person name="Morgado L.N."/>
            <person name="Niskanen T."/>
            <person name="Noordeloos M.E."/>
            <person name="Ohm R.A."/>
            <person name="Ortiz-Santana B."/>
            <person name="Ovrebo C."/>
            <person name="Racz N."/>
            <person name="Riley R."/>
            <person name="Savchenko A."/>
            <person name="Shiryaev A."/>
            <person name="Soop K."/>
            <person name="Spirin V."/>
            <person name="Szebenyi C."/>
            <person name="Tomsovsky M."/>
            <person name="Tulloss R.E."/>
            <person name="Uehling J."/>
            <person name="Grigoriev I.V."/>
            <person name="Vagvolgyi C."/>
            <person name="Papp T."/>
            <person name="Martin F.M."/>
            <person name="Miettinen O."/>
            <person name="Hibbett D.S."/>
            <person name="Nagy L.G."/>
        </authorList>
    </citation>
    <scope>NUCLEOTIDE SEQUENCE [LARGE SCALE GENOMIC DNA]</scope>
    <source>
        <strain evidence="2 3">HHB13444</strain>
    </source>
</reference>
<keyword evidence="3" id="KW-1185">Reference proteome</keyword>
<dbReference type="InterPro" id="IPR011333">
    <property type="entry name" value="SKP1/BTB/POZ_sf"/>
</dbReference>
<dbReference type="Pfam" id="PF00651">
    <property type="entry name" value="BTB"/>
    <property type="match status" value="1"/>
</dbReference>
<proteinExistence type="predicted"/>
<dbReference type="EMBL" id="ML211303">
    <property type="protein sequence ID" value="TFK84634.1"/>
    <property type="molecule type" value="Genomic_DNA"/>
</dbReference>
<dbReference type="InterPro" id="IPR000210">
    <property type="entry name" value="BTB/POZ_dom"/>
</dbReference>
<evidence type="ECO:0000313" key="2">
    <source>
        <dbReference type="EMBL" id="TFK84634.1"/>
    </source>
</evidence>
<sequence>MQSLSPPGEADMTHATAGRATRDPHLWFPDGNVVVLAENTAFRIHSGLLSHHSTVFSDLFGVPQPPQNEDLVDGCPIVHVSDSAEEFKCLLRMVYDGFNYLQPDVPIDFPVLAALARLGHKYQLDGVVAEAVRRLQPAYPSSFDIWEAGQDSVRFSNDREAFAAINLFRLLDRKDMLPIAIYRSTLPSHRDLLHSTLPSTTATERLSLDDVEIVLEAQYELLSADASMMASWFNTPPSEHCTQHNLCAKDIATTQRSLCNSLGGFLHGAPLDDFPFKKLIAEVQEDSAICEACVDLIRSRAIASRKELWARLPRITRVEVDPNAWTT</sequence>
<dbReference type="SUPFAM" id="SSF54695">
    <property type="entry name" value="POZ domain"/>
    <property type="match status" value="1"/>
</dbReference>
<dbReference type="PROSITE" id="PS50097">
    <property type="entry name" value="BTB"/>
    <property type="match status" value="1"/>
</dbReference>
<dbReference type="AlphaFoldDB" id="A0A5C3P4Q0"/>
<accession>A0A5C3P4Q0</accession>